<comment type="caution">
    <text evidence="4">The sequence shown here is derived from an EMBL/GenBank/DDBJ whole genome shotgun (WGS) entry which is preliminary data.</text>
</comment>
<dbReference type="InterPro" id="IPR009057">
    <property type="entry name" value="Homeodomain-like_sf"/>
</dbReference>
<name>A0ABW4J6W5_9LACO</name>
<evidence type="ECO:0000313" key="4">
    <source>
        <dbReference type="EMBL" id="MFD1671683.1"/>
    </source>
</evidence>
<dbReference type="InterPro" id="IPR001647">
    <property type="entry name" value="HTH_TetR"/>
</dbReference>
<dbReference type="SUPFAM" id="SSF46689">
    <property type="entry name" value="Homeodomain-like"/>
    <property type="match status" value="1"/>
</dbReference>
<gene>
    <name evidence="4" type="ORF">ACFQ5M_06230</name>
</gene>
<dbReference type="Pfam" id="PF00440">
    <property type="entry name" value="TetR_N"/>
    <property type="match status" value="1"/>
</dbReference>
<dbReference type="Proteomes" id="UP001597267">
    <property type="component" value="Unassembled WGS sequence"/>
</dbReference>
<dbReference type="InterPro" id="IPR050624">
    <property type="entry name" value="HTH-type_Tx_Regulator"/>
</dbReference>
<feature type="DNA-binding region" description="H-T-H motif" evidence="2">
    <location>
        <begin position="35"/>
        <end position="54"/>
    </location>
</feature>
<dbReference type="RefSeq" id="WP_125716006.1">
    <property type="nucleotide sequence ID" value="NZ_JBHTOP010000021.1"/>
</dbReference>
<organism evidence="4 5">
    <name type="scientific">Agrilactobacillus yilanensis</name>
    <dbReference type="NCBI Taxonomy" id="2485997"/>
    <lineage>
        <taxon>Bacteria</taxon>
        <taxon>Bacillati</taxon>
        <taxon>Bacillota</taxon>
        <taxon>Bacilli</taxon>
        <taxon>Lactobacillales</taxon>
        <taxon>Lactobacillaceae</taxon>
        <taxon>Agrilactobacillus</taxon>
    </lineage>
</organism>
<evidence type="ECO:0000259" key="3">
    <source>
        <dbReference type="PROSITE" id="PS50977"/>
    </source>
</evidence>
<protein>
    <submittedName>
        <fullName evidence="4">TetR/AcrR family transcriptional regulator</fullName>
    </submittedName>
</protein>
<keyword evidence="1 2" id="KW-0238">DNA-binding</keyword>
<dbReference type="PANTHER" id="PTHR43479:SF7">
    <property type="entry name" value="TETR-FAMILY TRANSCRIPTIONAL REGULATOR"/>
    <property type="match status" value="1"/>
</dbReference>
<evidence type="ECO:0000313" key="5">
    <source>
        <dbReference type="Proteomes" id="UP001597267"/>
    </source>
</evidence>
<evidence type="ECO:0000256" key="1">
    <source>
        <dbReference type="ARBA" id="ARBA00023125"/>
    </source>
</evidence>
<keyword evidence="5" id="KW-1185">Reference proteome</keyword>
<dbReference type="PROSITE" id="PS50977">
    <property type="entry name" value="HTH_TETR_2"/>
    <property type="match status" value="1"/>
</dbReference>
<reference evidence="5" key="1">
    <citation type="journal article" date="2019" name="Int. J. Syst. Evol. Microbiol.">
        <title>The Global Catalogue of Microorganisms (GCM) 10K type strain sequencing project: providing services to taxonomists for standard genome sequencing and annotation.</title>
        <authorList>
            <consortium name="The Broad Institute Genomics Platform"/>
            <consortium name="The Broad Institute Genome Sequencing Center for Infectious Disease"/>
            <person name="Wu L."/>
            <person name="Ma J."/>
        </authorList>
    </citation>
    <scope>NUCLEOTIDE SEQUENCE [LARGE SCALE GENOMIC DNA]</scope>
    <source>
        <strain evidence="5">CCM 8896</strain>
    </source>
</reference>
<sequence length="195" mass="22207">MTKLRKVDRRTVYTISVIKDSFLELIAQETYDKLTVAKVCRKAEITRSTFYLHFDNLTAVLDAVLADALLFDQSPKQALEPLTSIEAFKQNESLLPVCQRIGATSKYQKLLMDPALSDYIIGAIMKHERANVVPGIQAQTGLNAQDADLLFHYMIHGSFAINKQHHFVKDDAWYHELQLLNKFINSGYLAFKQDV</sequence>
<proteinExistence type="predicted"/>
<dbReference type="Gene3D" id="1.10.357.10">
    <property type="entry name" value="Tetracycline Repressor, domain 2"/>
    <property type="match status" value="1"/>
</dbReference>
<dbReference type="EMBL" id="JBHTOP010000021">
    <property type="protein sequence ID" value="MFD1671683.1"/>
    <property type="molecule type" value="Genomic_DNA"/>
</dbReference>
<dbReference type="PANTHER" id="PTHR43479">
    <property type="entry name" value="ACREF/ENVCD OPERON REPRESSOR-RELATED"/>
    <property type="match status" value="1"/>
</dbReference>
<evidence type="ECO:0000256" key="2">
    <source>
        <dbReference type="PROSITE-ProRule" id="PRU00335"/>
    </source>
</evidence>
<feature type="domain" description="HTH tetR-type" evidence="3">
    <location>
        <begin position="12"/>
        <end position="72"/>
    </location>
</feature>
<accession>A0ABW4J6W5</accession>